<dbReference type="GO" id="GO:0005886">
    <property type="term" value="C:plasma membrane"/>
    <property type="evidence" value="ECO:0007669"/>
    <property type="project" value="UniProtKB-SubCell"/>
</dbReference>
<keyword evidence="12" id="KW-1003">Cell membrane</keyword>
<evidence type="ECO:0000256" key="7">
    <source>
        <dbReference type="ARBA" id="ARBA00022842"/>
    </source>
</evidence>
<keyword evidence="6 10" id="KW-0274">FAD</keyword>
<keyword evidence="5 10" id="KW-0479">Metal-binding</keyword>
<keyword evidence="7 10" id="KW-0460">Magnesium</keyword>
<evidence type="ECO:0000256" key="13">
    <source>
        <dbReference type="SAM" id="Phobius"/>
    </source>
</evidence>
<dbReference type="Pfam" id="PF02424">
    <property type="entry name" value="ApbE"/>
    <property type="match status" value="1"/>
</dbReference>
<keyword evidence="13" id="KW-1133">Transmembrane helix</keyword>
<proteinExistence type="inferred from homology"/>
<dbReference type="Gene3D" id="3.10.520.10">
    <property type="entry name" value="ApbE-like domains"/>
    <property type="match status" value="1"/>
</dbReference>
<evidence type="ECO:0000256" key="3">
    <source>
        <dbReference type="ARBA" id="ARBA00022630"/>
    </source>
</evidence>
<gene>
    <name evidence="14" type="ORF">CDN99_26200</name>
</gene>
<keyword evidence="12" id="KW-0449">Lipoprotein</keyword>
<dbReference type="PANTHER" id="PTHR30040:SF2">
    <property type="entry name" value="FAD:PROTEIN FMN TRANSFERASE"/>
    <property type="match status" value="1"/>
</dbReference>
<dbReference type="OrthoDB" id="9778595at2"/>
<evidence type="ECO:0000256" key="2">
    <source>
        <dbReference type="ARBA" id="ARBA00016337"/>
    </source>
</evidence>
<evidence type="ECO:0000313" key="15">
    <source>
        <dbReference type="Proteomes" id="UP000197468"/>
    </source>
</evidence>
<keyword evidence="4 10" id="KW-0808">Transferase</keyword>
<name>A0A246ISZ6_9BURK</name>
<organism evidence="14 15">
    <name type="scientific">Roseateles aquatilis</name>
    <dbReference type="NCBI Taxonomy" id="431061"/>
    <lineage>
        <taxon>Bacteria</taxon>
        <taxon>Pseudomonadati</taxon>
        <taxon>Pseudomonadota</taxon>
        <taxon>Betaproteobacteria</taxon>
        <taxon>Burkholderiales</taxon>
        <taxon>Sphaerotilaceae</taxon>
        <taxon>Roseateles</taxon>
    </lineage>
</organism>
<comment type="function">
    <text evidence="12">Flavin transferase that catalyzes the transfer of the FMN moiety of FAD and its covalent binding to the hydroxyl group of a threonine residue in a target flavoprotein.</text>
</comment>
<evidence type="ECO:0000256" key="10">
    <source>
        <dbReference type="PIRNR" id="PIRNR006268"/>
    </source>
</evidence>
<feature type="transmembrane region" description="Helical" evidence="13">
    <location>
        <begin position="246"/>
        <end position="269"/>
    </location>
</feature>
<comment type="subcellular location">
    <subcellularLocation>
        <location evidence="12">Cell inner membrane</location>
        <topology evidence="12">Lipid-anchor</topology>
        <orientation evidence="12">Periplasmic side</orientation>
    </subcellularLocation>
</comment>
<comment type="catalytic activity">
    <reaction evidence="9 10 12">
        <text>L-threonyl-[protein] + FAD = FMN-L-threonyl-[protein] + AMP + H(+)</text>
        <dbReference type="Rhea" id="RHEA:36847"/>
        <dbReference type="Rhea" id="RHEA-COMP:11060"/>
        <dbReference type="Rhea" id="RHEA-COMP:11061"/>
        <dbReference type="ChEBI" id="CHEBI:15378"/>
        <dbReference type="ChEBI" id="CHEBI:30013"/>
        <dbReference type="ChEBI" id="CHEBI:57692"/>
        <dbReference type="ChEBI" id="CHEBI:74257"/>
        <dbReference type="ChEBI" id="CHEBI:456215"/>
        <dbReference type="EC" id="2.7.1.180"/>
    </reaction>
</comment>
<dbReference type="InterPro" id="IPR003374">
    <property type="entry name" value="ApbE-like_sf"/>
</dbReference>
<dbReference type="EMBL" id="NIOF01000021">
    <property type="protein sequence ID" value="OWQ83348.1"/>
    <property type="molecule type" value="Genomic_DNA"/>
</dbReference>
<accession>A0A246ISZ6</accession>
<evidence type="ECO:0000313" key="14">
    <source>
        <dbReference type="EMBL" id="OWQ83348.1"/>
    </source>
</evidence>
<feature type="binding site" evidence="11">
    <location>
        <position position="264"/>
    </location>
    <ligand>
        <name>Mg(2+)</name>
        <dbReference type="ChEBI" id="CHEBI:18420"/>
    </ligand>
</feature>
<dbReference type="AlphaFoldDB" id="A0A246ISZ6"/>
<keyword evidence="12" id="KW-0997">Cell inner membrane</keyword>
<evidence type="ECO:0000256" key="8">
    <source>
        <dbReference type="ARBA" id="ARBA00031306"/>
    </source>
</evidence>
<reference evidence="14 15" key="1">
    <citation type="journal article" date="2008" name="Int. J. Syst. Evol. Microbiol.">
        <title>Description of Roseateles aquatilis sp. nov. and Roseateles terrae sp. nov., in the class Betaproteobacteria, and emended description of the genus Roseateles.</title>
        <authorList>
            <person name="Gomila M."/>
            <person name="Bowien B."/>
            <person name="Falsen E."/>
            <person name="Moore E.R."/>
            <person name="Lalucat J."/>
        </authorList>
    </citation>
    <scope>NUCLEOTIDE SEQUENCE [LARGE SCALE GENOMIC DNA]</scope>
    <source>
        <strain evidence="14 15">CCUG 48205</strain>
    </source>
</reference>
<comment type="similarity">
    <text evidence="10 12">Belongs to the ApbE family.</text>
</comment>
<comment type="caution">
    <text evidence="14">The sequence shown here is derived from an EMBL/GenBank/DDBJ whole genome shotgun (WGS) entry which is preliminary data.</text>
</comment>
<protein>
    <recommendedName>
        <fullName evidence="2 10">FAD:protein FMN transferase</fullName>
        <ecNumber evidence="1 10">2.7.1.180</ecNumber>
    </recommendedName>
    <alternativeName>
        <fullName evidence="8 10">Flavin transferase</fullName>
    </alternativeName>
</protein>
<dbReference type="PIRSF" id="PIRSF006268">
    <property type="entry name" value="ApbE"/>
    <property type="match status" value="1"/>
</dbReference>
<evidence type="ECO:0000256" key="12">
    <source>
        <dbReference type="RuleBase" id="RU363002"/>
    </source>
</evidence>
<dbReference type="InterPro" id="IPR024932">
    <property type="entry name" value="ApbE"/>
</dbReference>
<dbReference type="GO" id="GO:0046872">
    <property type="term" value="F:metal ion binding"/>
    <property type="evidence" value="ECO:0007669"/>
    <property type="project" value="UniProtKB-UniRule"/>
</dbReference>
<comment type="cofactor">
    <cofactor evidence="11">
        <name>Mg(2+)</name>
        <dbReference type="ChEBI" id="CHEBI:18420"/>
    </cofactor>
    <cofactor evidence="11">
        <name>Mn(2+)</name>
        <dbReference type="ChEBI" id="CHEBI:29035"/>
    </cofactor>
    <text evidence="11">Magnesium. Can also use manganese.</text>
</comment>
<dbReference type="EC" id="2.7.1.180" evidence="1 10"/>
<keyword evidence="15" id="KW-1185">Reference proteome</keyword>
<keyword evidence="3 10" id="KW-0285">Flavoprotein</keyword>
<evidence type="ECO:0000256" key="4">
    <source>
        <dbReference type="ARBA" id="ARBA00022679"/>
    </source>
</evidence>
<evidence type="ECO:0000256" key="11">
    <source>
        <dbReference type="PIRSR" id="PIRSR006268-2"/>
    </source>
</evidence>
<evidence type="ECO:0000256" key="9">
    <source>
        <dbReference type="ARBA" id="ARBA00048540"/>
    </source>
</evidence>
<dbReference type="SUPFAM" id="SSF143631">
    <property type="entry name" value="ApbE-like"/>
    <property type="match status" value="1"/>
</dbReference>
<evidence type="ECO:0000256" key="5">
    <source>
        <dbReference type="ARBA" id="ARBA00022723"/>
    </source>
</evidence>
<evidence type="ECO:0000256" key="6">
    <source>
        <dbReference type="ARBA" id="ARBA00022827"/>
    </source>
</evidence>
<feature type="binding site" evidence="11">
    <location>
        <position position="147"/>
    </location>
    <ligand>
        <name>Mg(2+)</name>
        <dbReference type="ChEBI" id="CHEBI:18420"/>
    </ligand>
</feature>
<dbReference type="Proteomes" id="UP000197468">
    <property type="component" value="Unassembled WGS sequence"/>
</dbReference>
<dbReference type="PANTHER" id="PTHR30040">
    <property type="entry name" value="THIAMINE BIOSYNTHESIS LIPOPROTEIN APBE"/>
    <property type="match status" value="1"/>
</dbReference>
<dbReference type="GO" id="GO:0016740">
    <property type="term" value="F:transferase activity"/>
    <property type="evidence" value="ECO:0007669"/>
    <property type="project" value="UniProtKB-UniRule"/>
</dbReference>
<sequence length="308" mass="33333">MWHPHRQAFTAMASPSEIVLEGVSPALAAQACAAAEAEVRRIERKYSRYLGDSVISAINAQAGHGGLVVDAETAQLLDFAAELHRQSDGLFDITSGGLRRVWDFKAGREPAPDALALQLDLIGWDRVQWDGRAIALPRHGMELDFGGIGKEYAVDRAVATLRALGLRHGFVNLGGDLRVLGPRPDGRPWVFAVRHPRREDEICARIALDDGALATSGDYERFFIAADGRRCCHILDPRTGQPVRHWQAVSVVAPLCVAAGALATMAMLIGAQAASRLSTPGVGFLLIDADGRRHTHDPERLIQPPTTP</sequence>
<dbReference type="RefSeq" id="WP_088388396.1">
    <property type="nucleotide sequence ID" value="NZ_NIOF01000021.1"/>
</dbReference>
<keyword evidence="13" id="KW-0472">Membrane</keyword>
<dbReference type="PROSITE" id="PS51257">
    <property type="entry name" value="PROKAR_LIPOPROTEIN"/>
    <property type="match status" value="1"/>
</dbReference>
<keyword evidence="13" id="KW-0812">Transmembrane</keyword>
<evidence type="ECO:0000256" key="1">
    <source>
        <dbReference type="ARBA" id="ARBA00011955"/>
    </source>
</evidence>